<dbReference type="Proteomes" id="UP000324800">
    <property type="component" value="Unassembled WGS sequence"/>
</dbReference>
<dbReference type="SMART" id="SM00185">
    <property type="entry name" value="ARM"/>
    <property type="match status" value="3"/>
</dbReference>
<reference evidence="6 7" key="1">
    <citation type="submission" date="2019-03" db="EMBL/GenBank/DDBJ databases">
        <title>Single cell metagenomics reveals metabolic interactions within the superorganism composed of flagellate Streblomastix strix and complex community of Bacteroidetes bacteria on its surface.</title>
        <authorList>
            <person name="Treitli S.C."/>
            <person name="Kolisko M."/>
            <person name="Husnik F."/>
            <person name="Keeling P."/>
            <person name="Hampl V."/>
        </authorList>
    </citation>
    <scope>NUCLEOTIDE SEQUENCE [LARGE SCALE GENOMIC DNA]</scope>
    <source>
        <strain evidence="6">ST1C</strain>
    </source>
</reference>
<proteinExistence type="inferred from homology"/>
<comment type="similarity">
    <text evidence="1">Belongs to the importin alpha family.</text>
</comment>
<dbReference type="EMBL" id="SNRW01028547">
    <property type="protein sequence ID" value="KAA6359329.1"/>
    <property type="molecule type" value="Genomic_DNA"/>
</dbReference>
<keyword evidence="3" id="KW-0653">Protein transport</keyword>
<evidence type="ECO:0000259" key="5">
    <source>
        <dbReference type="PROSITE" id="PS51214"/>
    </source>
</evidence>
<dbReference type="GO" id="GO:0006606">
    <property type="term" value="P:protein import into nucleus"/>
    <property type="evidence" value="ECO:0007669"/>
    <property type="project" value="InterPro"/>
</dbReference>
<comment type="caution">
    <text evidence="6">The sequence shown here is derived from an EMBL/GenBank/DDBJ whole genome shotgun (WGS) entry which is preliminary data.</text>
</comment>
<evidence type="ECO:0000256" key="4">
    <source>
        <dbReference type="PROSITE-ProRule" id="PRU00561"/>
    </source>
</evidence>
<evidence type="ECO:0000313" key="7">
    <source>
        <dbReference type="Proteomes" id="UP000324800"/>
    </source>
</evidence>
<evidence type="ECO:0000256" key="3">
    <source>
        <dbReference type="ARBA" id="ARBA00022927"/>
    </source>
</evidence>
<dbReference type="Gene3D" id="1.25.10.10">
    <property type="entry name" value="Leucine-rich Repeat Variant"/>
    <property type="match status" value="1"/>
</dbReference>
<dbReference type="SUPFAM" id="SSF48371">
    <property type="entry name" value="ARM repeat"/>
    <property type="match status" value="1"/>
</dbReference>
<accession>A0A5J4TMW5</accession>
<dbReference type="OrthoDB" id="29145at2759"/>
<dbReference type="Pfam" id="PF01749">
    <property type="entry name" value="IBB"/>
    <property type="match status" value="1"/>
</dbReference>
<dbReference type="AlphaFoldDB" id="A0A5J4TMW5"/>
<name>A0A5J4TMW5_9EUKA</name>
<evidence type="ECO:0000256" key="1">
    <source>
        <dbReference type="ARBA" id="ARBA00010394"/>
    </source>
</evidence>
<evidence type="ECO:0000256" key="2">
    <source>
        <dbReference type="ARBA" id="ARBA00022448"/>
    </source>
</evidence>
<protein>
    <submittedName>
        <fullName evidence="6">Putative importin alpha protein</fullName>
    </submittedName>
</protein>
<dbReference type="InterPro" id="IPR016024">
    <property type="entry name" value="ARM-type_fold"/>
</dbReference>
<organism evidence="6 7">
    <name type="scientific">Streblomastix strix</name>
    <dbReference type="NCBI Taxonomy" id="222440"/>
    <lineage>
        <taxon>Eukaryota</taxon>
        <taxon>Metamonada</taxon>
        <taxon>Preaxostyla</taxon>
        <taxon>Oxymonadida</taxon>
        <taxon>Streblomastigidae</taxon>
        <taxon>Streblomastix</taxon>
    </lineage>
</organism>
<dbReference type="GO" id="GO:0061608">
    <property type="term" value="F:nuclear import signal receptor activity"/>
    <property type="evidence" value="ECO:0007669"/>
    <property type="project" value="InterPro"/>
</dbReference>
<evidence type="ECO:0000313" key="6">
    <source>
        <dbReference type="EMBL" id="KAA6359329.1"/>
    </source>
</evidence>
<gene>
    <name evidence="6" type="ORF">EZS28_045144</name>
</gene>
<keyword evidence="2 4" id="KW-0813">Transport</keyword>
<dbReference type="InterPro" id="IPR000225">
    <property type="entry name" value="Armadillo"/>
</dbReference>
<dbReference type="PROSITE" id="PS51214">
    <property type="entry name" value="IBB"/>
    <property type="match status" value="1"/>
</dbReference>
<dbReference type="InterPro" id="IPR002652">
    <property type="entry name" value="Importin-a_IBB"/>
</dbReference>
<sequence length="283" mass="31699">MMSLGSLDREKRRALRFKEAESSADAKELRNARENESVILRAEKRQQFLGKRRRFNTDDAHPTITEFNKNSFASLAAGLSYSDQNQQLSALVSLRKVTSQNEQQNDVQDLFVEFGLIENLSHLLDNNNTNIEEEALWCLTNVAAGSSQCVRAVAYSTAIEKIVAYVASPNPKLCSQALWCLANICADSDEIKEYVNQFGIYHQLEGLLSSLDQLSSNVLGNAVFLLSNLIWNGTDQKTIISFSQPILRIFSVLNIDLERDLLIGIDSIPIIEKFSGKSEDFAK</sequence>
<dbReference type="InterPro" id="IPR011989">
    <property type="entry name" value="ARM-like"/>
</dbReference>
<feature type="non-terminal residue" evidence="6">
    <location>
        <position position="283"/>
    </location>
</feature>
<feature type="domain" description="IBB" evidence="5">
    <location>
        <begin position="1"/>
        <end position="62"/>
    </location>
</feature>
<dbReference type="PANTHER" id="PTHR23316">
    <property type="entry name" value="IMPORTIN ALPHA"/>
    <property type="match status" value="1"/>
</dbReference>